<gene>
    <name evidence="1" type="ORF">SO802_011189</name>
</gene>
<evidence type="ECO:0000313" key="2">
    <source>
        <dbReference type="Proteomes" id="UP001459277"/>
    </source>
</evidence>
<dbReference type="AlphaFoldDB" id="A0AAW2D1I5"/>
<evidence type="ECO:0000313" key="1">
    <source>
        <dbReference type="EMBL" id="KAL0003628.1"/>
    </source>
</evidence>
<keyword evidence="2" id="KW-1185">Reference proteome</keyword>
<sequence length="124" mass="14002">MEPLAMLHGAPFLLMLAPGDEFYFMVSEPCCVSYLYQLSQGWVRRPDCKSGICKTLKALLPALSLAIYGCHPVWRENGVVRGELPGRMIRGTIPVDVPALDLSFLENLQVHVGKEDRWQQRDIM</sequence>
<dbReference type="EMBL" id="JAZDWU010000004">
    <property type="protein sequence ID" value="KAL0003628.1"/>
    <property type="molecule type" value="Genomic_DNA"/>
</dbReference>
<accession>A0AAW2D1I5</accession>
<name>A0AAW2D1I5_9ROSI</name>
<proteinExistence type="predicted"/>
<reference evidence="1 2" key="1">
    <citation type="submission" date="2024-01" db="EMBL/GenBank/DDBJ databases">
        <title>A telomere-to-telomere, gap-free genome of sweet tea (Lithocarpus litseifolius).</title>
        <authorList>
            <person name="Zhou J."/>
        </authorList>
    </citation>
    <scope>NUCLEOTIDE SEQUENCE [LARGE SCALE GENOMIC DNA]</scope>
    <source>
        <strain evidence="1">Zhou-2022a</strain>
        <tissue evidence="1">Leaf</tissue>
    </source>
</reference>
<organism evidence="1 2">
    <name type="scientific">Lithocarpus litseifolius</name>
    <dbReference type="NCBI Taxonomy" id="425828"/>
    <lineage>
        <taxon>Eukaryota</taxon>
        <taxon>Viridiplantae</taxon>
        <taxon>Streptophyta</taxon>
        <taxon>Embryophyta</taxon>
        <taxon>Tracheophyta</taxon>
        <taxon>Spermatophyta</taxon>
        <taxon>Magnoliopsida</taxon>
        <taxon>eudicotyledons</taxon>
        <taxon>Gunneridae</taxon>
        <taxon>Pentapetalae</taxon>
        <taxon>rosids</taxon>
        <taxon>fabids</taxon>
        <taxon>Fagales</taxon>
        <taxon>Fagaceae</taxon>
        <taxon>Lithocarpus</taxon>
    </lineage>
</organism>
<protein>
    <submittedName>
        <fullName evidence="1">Uncharacterized protein</fullName>
    </submittedName>
</protein>
<dbReference type="Proteomes" id="UP001459277">
    <property type="component" value="Unassembled WGS sequence"/>
</dbReference>
<comment type="caution">
    <text evidence="1">The sequence shown here is derived from an EMBL/GenBank/DDBJ whole genome shotgun (WGS) entry which is preliminary data.</text>
</comment>